<evidence type="ECO:0000313" key="1">
    <source>
        <dbReference type="EMBL" id="KAA0198383.1"/>
    </source>
</evidence>
<dbReference type="OrthoDB" id="6281177at2759"/>
<protein>
    <submittedName>
        <fullName evidence="1">Uncharacterized protein</fullName>
    </submittedName>
</protein>
<comment type="caution">
    <text evidence="1">The sequence shown here is derived from an EMBL/GenBank/DDBJ whole genome shotgun (WGS) entry which is preliminary data.</text>
</comment>
<name>A0A8E0S5C8_9TREM</name>
<organism evidence="1 2">
    <name type="scientific">Fasciolopsis buskii</name>
    <dbReference type="NCBI Taxonomy" id="27845"/>
    <lineage>
        <taxon>Eukaryota</taxon>
        <taxon>Metazoa</taxon>
        <taxon>Spiralia</taxon>
        <taxon>Lophotrochozoa</taxon>
        <taxon>Platyhelminthes</taxon>
        <taxon>Trematoda</taxon>
        <taxon>Digenea</taxon>
        <taxon>Plagiorchiida</taxon>
        <taxon>Echinostomata</taxon>
        <taxon>Echinostomatoidea</taxon>
        <taxon>Fasciolidae</taxon>
        <taxon>Fasciolopsis</taxon>
    </lineage>
</organism>
<keyword evidence="2" id="KW-1185">Reference proteome</keyword>
<evidence type="ECO:0000313" key="2">
    <source>
        <dbReference type="Proteomes" id="UP000728185"/>
    </source>
</evidence>
<reference evidence="1" key="1">
    <citation type="submission" date="2019-05" db="EMBL/GenBank/DDBJ databases">
        <title>Annotation for the trematode Fasciolopsis buski.</title>
        <authorList>
            <person name="Choi Y.-J."/>
        </authorList>
    </citation>
    <scope>NUCLEOTIDE SEQUENCE</scope>
    <source>
        <strain evidence="1">HT</strain>
        <tissue evidence="1">Whole worm</tissue>
    </source>
</reference>
<dbReference type="EMBL" id="LUCM01001779">
    <property type="protein sequence ID" value="KAA0198383.1"/>
    <property type="molecule type" value="Genomic_DNA"/>
</dbReference>
<dbReference type="Proteomes" id="UP000728185">
    <property type="component" value="Unassembled WGS sequence"/>
</dbReference>
<sequence>MVWLVCVTFSEKNDKNPLPWDLGDEIQTAENEEGLDIHDVGEKIDGRIHGNLYKWLNAKPIRDVPPVDPLAGYRYPELGGDSFVPPPIKDHMLFYKCYSCTQCDDEDRSDYHIETNCTECGVS</sequence>
<dbReference type="AlphaFoldDB" id="A0A8E0S5C8"/>
<gene>
    <name evidence="1" type="ORF">FBUS_05633</name>
</gene>
<proteinExistence type="predicted"/>
<accession>A0A8E0S5C8</accession>